<evidence type="ECO:0000256" key="4">
    <source>
        <dbReference type="ARBA" id="ARBA00023033"/>
    </source>
</evidence>
<dbReference type="GO" id="GO:0016705">
    <property type="term" value="F:oxidoreductase activity, acting on paired donors, with incorporation or reduction of molecular oxygen"/>
    <property type="evidence" value="ECO:0007669"/>
    <property type="project" value="InterPro"/>
</dbReference>
<dbReference type="PANTHER" id="PTHR24300">
    <property type="entry name" value="CYTOCHROME P450 508A4-RELATED"/>
    <property type="match status" value="1"/>
</dbReference>
<protein>
    <recommendedName>
        <fullName evidence="7">Cytochrome P450</fullName>
    </recommendedName>
</protein>
<dbReference type="InterPro" id="IPR036396">
    <property type="entry name" value="Cyt_P450_sf"/>
</dbReference>
<evidence type="ECO:0000256" key="3">
    <source>
        <dbReference type="ARBA" id="ARBA00023004"/>
    </source>
</evidence>
<gene>
    <name evidence="5" type="ORF">OSB1V03_LOCUS23180</name>
</gene>
<comment type="similarity">
    <text evidence="1">Belongs to the cytochrome P450 family.</text>
</comment>
<proteinExistence type="inferred from homology"/>
<dbReference type="InterPro" id="IPR002401">
    <property type="entry name" value="Cyt_P450_E_grp-I"/>
</dbReference>
<keyword evidence="3" id="KW-0408">Iron</keyword>
<keyword evidence="2" id="KW-0479">Metal-binding</keyword>
<dbReference type="EMBL" id="OC910009">
    <property type="protein sequence ID" value="CAD7651096.1"/>
    <property type="molecule type" value="Genomic_DNA"/>
</dbReference>
<dbReference type="OrthoDB" id="1470350at2759"/>
<dbReference type="PRINTS" id="PR00463">
    <property type="entry name" value="EP450I"/>
</dbReference>
<name>A0A7R9M026_9ACAR</name>
<evidence type="ECO:0000256" key="1">
    <source>
        <dbReference type="ARBA" id="ARBA00010617"/>
    </source>
</evidence>
<keyword evidence="4" id="KW-0503">Monooxygenase</keyword>
<reference evidence="5" key="1">
    <citation type="submission" date="2020-11" db="EMBL/GenBank/DDBJ databases">
        <authorList>
            <person name="Tran Van P."/>
        </authorList>
    </citation>
    <scope>NUCLEOTIDE SEQUENCE</scope>
</reference>
<accession>A0A7R9M026</accession>
<dbReference type="SUPFAM" id="SSF48264">
    <property type="entry name" value="Cytochrome P450"/>
    <property type="match status" value="1"/>
</dbReference>
<dbReference type="Gene3D" id="1.10.630.10">
    <property type="entry name" value="Cytochrome P450"/>
    <property type="match status" value="1"/>
</dbReference>
<evidence type="ECO:0000256" key="2">
    <source>
        <dbReference type="ARBA" id="ARBA00022723"/>
    </source>
</evidence>
<dbReference type="InterPro" id="IPR050182">
    <property type="entry name" value="Cytochrome_P450_fam2"/>
</dbReference>
<dbReference type="Proteomes" id="UP000759131">
    <property type="component" value="Unassembled WGS sequence"/>
</dbReference>
<keyword evidence="6" id="KW-1185">Reference proteome</keyword>
<evidence type="ECO:0000313" key="6">
    <source>
        <dbReference type="Proteomes" id="UP000759131"/>
    </source>
</evidence>
<dbReference type="AlphaFoldDB" id="A0A7R9M026"/>
<dbReference type="GO" id="GO:0004497">
    <property type="term" value="F:monooxygenase activity"/>
    <property type="evidence" value="ECO:0007669"/>
    <property type="project" value="UniProtKB-KW"/>
</dbReference>
<evidence type="ECO:0008006" key="7">
    <source>
        <dbReference type="Google" id="ProtNLM"/>
    </source>
</evidence>
<dbReference type="GO" id="GO:0005506">
    <property type="term" value="F:iron ion binding"/>
    <property type="evidence" value="ECO:0007669"/>
    <property type="project" value="InterPro"/>
</dbReference>
<sequence length="136" mass="15750">ALRVGKESAPHLTDANLAITIFDLFFAGTDTSQQTFQWMLLFIAYYPAVQRRLRAEVEAEVGADRMPRHEDRNRCHYCMAFIAEALRYRNVAPFGVGHNTVCRTTIDKYTIPENTGILVYQGYIMRNEKEWERAND</sequence>
<dbReference type="Pfam" id="PF00067">
    <property type="entry name" value="p450"/>
    <property type="match status" value="1"/>
</dbReference>
<dbReference type="InterPro" id="IPR001128">
    <property type="entry name" value="Cyt_P450"/>
</dbReference>
<feature type="non-terminal residue" evidence="5">
    <location>
        <position position="136"/>
    </location>
</feature>
<evidence type="ECO:0000313" key="5">
    <source>
        <dbReference type="EMBL" id="CAD7651096.1"/>
    </source>
</evidence>
<feature type="non-terminal residue" evidence="5">
    <location>
        <position position="1"/>
    </location>
</feature>
<keyword evidence="4" id="KW-0560">Oxidoreductase</keyword>
<dbReference type="EMBL" id="CAJPIZ010055434">
    <property type="protein sequence ID" value="CAG2123235.1"/>
    <property type="molecule type" value="Genomic_DNA"/>
</dbReference>
<dbReference type="GO" id="GO:0020037">
    <property type="term" value="F:heme binding"/>
    <property type="evidence" value="ECO:0007669"/>
    <property type="project" value="InterPro"/>
</dbReference>
<organism evidence="5">
    <name type="scientific">Medioppia subpectinata</name>
    <dbReference type="NCBI Taxonomy" id="1979941"/>
    <lineage>
        <taxon>Eukaryota</taxon>
        <taxon>Metazoa</taxon>
        <taxon>Ecdysozoa</taxon>
        <taxon>Arthropoda</taxon>
        <taxon>Chelicerata</taxon>
        <taxon>Arachnida</taxon>
        <taxon>Acari</taxon>
        <taxon>Acariformes</taxon>
        <taxon>Sarcoptiformes</taxon>
        <taxon>Oribatida</taxon>
        <taxon>Brachypylina</taxon>
        <taxon>Oppioidea</taxon>
        <taxon>Oppiidae</taxon>
        <taxon>Medioppia</taxon>
    </lineage>
</organism>